<dbReference type="PANTHER" id="PTHR13423">
    <property type="entry name" value="OUT AT FIRST"/>
    <property type="match status" value="1"/>
</dbReference>
<dbReference type="InterPro" id="IPR053894">
    <property type="entry name" value="OAF_N"/>
</dbReference>
<feature type="domain" description="Out at first C-terminal" evidence="4">
    <location>
        <begin position="200"/>
        <end position="255"/>
    </location>
</feature>
<dbReference type="Proteomes" id="UP000694867">
    <property type="component" value="Unplaced"/>
</dbReference>
<keyword evidence="2" id="KW-0732">Signal</keyword>
<gene>
    <name evidence="6" type="primary">LOC100900305</name>
</gene>
<evidence type="ECO:0000313" key="5">
    <source>
        <dbReference type="Proteomes" id="UP000694867"/>
    </source>
</evidence>
<dbReference type="InterPro" id="IPR053897">
    <property type="entry name" value="Oaf_C"/>
</dbReference>
<feature type="chain" id="PRO_5042614710" evidence="2">
    <location>
        <begin position="26"/>
        <end position="257"/>
    </location>
</feature>
<dbReference type="AlphaFoldDB" id="A0AAJ6VXL7"/>
<dbReference type="RefSeq" id="XP_003742922.1">
    <property type="nucleotide sequence ID" value="XM_003742874.1"/>
</dbReference>
<dbReference type="Pfam" id="PF14941">
    <property type="entry name" value="OAF_N"/>
    <property type="match status" value="1"/>
</dbReference>
<organism evidence="5 6">
    <name type="scientific">Galendromus occidentalis</name>
    <name type="common">western predatory mite</name>
    <dbReference type="NCBI Taxonomy" id="34638"/>
    <lineage>
        <taxon>Eukaryota</taxon>
        <taxon>Metazoa</taxon>
        <taxon>Ecdysozoa</taxon>
        <taxon>Arthropoda</taxon>
        <taxon>Chelicerata</taxon>
        <taxon>Arachnida</taxon>
        <taxon>Acari</taxon>
        <taxon>Parasitiformes</taxon>
        <taxon>Mesostigmata</taxon>
        <taxon>Gamasina</taxon>
        <taxon>Phytoseioidea</taxon>
        <taxon>Phytoseiidae</taxon>
        <taxon>Typhlodrominae</taxon>
        <taxon>Galendromus</taxon>
    </lineage>
</organism>
<comment type="similarity">
    <text evidence="1">Belongs to the OAF family.</text>
</comment>
<protein>
    <submittedName>
        <fullName evidence="6">Out at first protein</fullName>
    </submittedName>
</protein>
<dbReference type="CTD" id="220323"/>
<evidence type="ECO:0000256" key="1">
    <source>
        <dbReference type="ARBA" id="ARBA00005786"/>
    </source>
</evidence>
<dbReference type="KEGG" id="goe:100900305"/>
<feature type="domain" description="Out at first protein BRICHOS-like" evidence="3">
    <location>
        <begin position="26"/>
        <end position="173"/>
    </location>
</feature>
<sequence length="257" mass="28988">MAGRSGVLWWCMLCAFACCGRRTSASELTIFVENPGGEILCENVTTFGQNIVISFERRDASEVTVWYDYANSVQIVKFLVSGEEELNQPGVTRTVCYAVYFDRDSMVPVNAMYKLRQRNAHAVRTAEMDKGREEMYFDTKLAAGSARELSAHLAELCVSTNVVHTRQKDLQSWMNIFGDSRIARLQTTKVLLNPMQQVLCSSNPAPWAPCSCRLTSCVLWYPCALRFCENNGVCGIRTCSKCYDMFHTEDSALRCIE</sequence>
<evidence type="ECO:0000313" key="6">
    <source>
        <dbReference type="RefSeq" id="XP_003742922.1"/>
    </source>
</evidence>
<name>A0AAJ6VXL7_9ACAR</name>
<keyword evidence="5" id="KW-1185">Reference proteome</keyword>
<accession>A0AAJ6VXL7</accession>
<evidence type="ECO:0000256" key="2">
    <source>
        <dbReference type="SAM" id="SignalP"/>
    </source>
</evidence>
<dbReference type="Pfam" id="PF22873">
    <property type="entry name" value="OAF_C"/>
    <property type="match status" value="1"/>
</dbReference>
<evidence type="ECO:0000259" key="4">
    <source>
        <dbReference type="Pfam" id="PF22873"/>
    </source>
</evidence>
<reference evidence="6" key="1">
    <citation type="submission" date="2025-08" db="UniProtKB">
        <authorList>
            <consortium name="RefSeq"/>
        </authorList>
    </citation>
    <scope>IDENTIFICATION</scope>
</reference>
<dbReference type="GeneID" id="100900305"/>
<feature type="signal peptide" evidence="2">
    <location>
        <begin position="1"/>
        <end position="25"/>
    </location>
</feature>
<dbReference type="PANTHER" id="PTHR13423:SF2">
    <property type="entry name" value="OUT AT FIRST PROTEIN HOMOLOG"/>
    <property type="match status" value="1"/>
</dbReference>
<evidence type="ECO:0000259" key="3">
    <source>
        <dbReference type="Pfam" id="PF14941"/>
    </source>
</evidence>
<proteinExistence type="inferred from homology"/>
<dbReference type="InterPro" id="IPR026315">
    <property type="entry name" value="Oaf"/>
</dbReference>